<evidence type="ECO:0000313" key="2">
    <source>
        <dbReference type="Proteomes" id="UP001150603"/>
    </source>
</evidence>
<protein>
    <submittedName>
        <fullName evidence="1">Uncharacterized protein</fullName>
    </submittedName>
</protein>
<sequence>MFADILEDASLVAVGAGGDASDGEEISGALGTLGFAKSTGGKKAKAESNIPDEIDSLFKKRGRSSGNEPAADNESMQATADSPAASLSAKSDKNLDAVLSAISGSKKKKSKSKKESKSEDAYSKKDKKRSKKEKEAERKKRRIFAG</sequence>
<comment type="caution">
    <text evidence="1">The sequence shown here is derived from an EMBL/GenBank/DDBJ whole genome shotgun (WGS) entry which is preliminary data.</text>
</comment>
<gene>
    <name evidence="1" type="ORF">FBU59_005871</name>
</gene>
<evidence type="ECO:0000313" key="1">
    <source>
        <dbReference type="EMBL" id="KAJ1933907.1"/>
    </source>
</evidence>
<accession>A0ACC1J1D9</accession>
<dbReference type="Proteomes" id="UP001150603">
    <property type="component" value="Unassembled WGS sequence"/>
</dbReference>
<keyword evidence="2" id="KW-1185">Reference proteome</keyword>
<dbReference type="EMBL" id="JANBPW010004867">
    <property type="protein sequence ID" value="KAJ1933907.1"/>
    <property type="molecule type" value="Genomic_DNA"/>
</dbReference>
<organism evidence="1 2">
    <name type="scientific">Linderina macrospora</name>
    <dbReference type="NCBI Taxonomy" id="4868"/>
    <lineage>
        <taxon>Eukaryota</taxon>
        <taxon>Fungi</taxon>
        <taxon>Fungi incertae sedis</taxon>
        <taxon>Zoopagomycota</taxon>
        <taxon>Kickxellomycotina</taxon>
        <taxon>Kickxellomycetes</taxon>
        <taxon>Kickxellales</taxon>
        <taxon>Kickxellaceae</taxon>
        <taxon>Linderina</taxon>
    </lineage>
</organism>
<reference evidence="1" key="1">
    <citation type="submission" date="2022-07" db="EMBL/GenBank/DDBJ databases">
        <title>Phylogenomic reconstructions and comparative analyses of Kickxellomycotina fungi.</title>
        <authorList>
            <person name="Reynolds N.K."/>
            <person name="Stajich J.E."/>
            <person name="Barry K."/>
            <person name="Grigoriev I.V."/>
            <person name="Crous P."/>
            <person name="Smith M.E."/>
        </authorList>
    </citation>
    <scope>NUCLEOTIDE SEQUENCE</scope>
    <source>
        <strain evidence="1">NRRL 5244</strain>
    </source>
</reference>
<name>A0ACC1J1D9_9FUNG</name>
<proteinExistence type="predicted"/>